<gene>
    <name evidence="1" type="ORF">MPIPNATIZW_LOCUS12047</name>
</gene>
<sequence length="106" mass="11201">MLLPLPLGPRSSASLVLPAPGVEGAYLCVSVCVCVRVRRFVQPLPPKGVSLLPLPLCVCSLCGQVRRDMREMGTPSPSCLSLSSTLSLPCPLENAKTHDVNKSTMG</sequence>
<evidence type="ECO:0000313" key="1">
    <source>
        <dbReference type="EMBL" id="CAK6443741.1"/>
    </source>
</evidence>
<dbReference type="Proteomes" id="UP001314169">
    <property type="component" value="Chromosome 3"/>
</dbReference>
<evidence type="ECO:0000313" key="2">
    <source>
        <dbReference type="Proteomes" id="UP001314169"/>
    </source>
</evidence>
<keyword evidence="2" id="KW-1185">Reference proteome</keyword>
<evidence type="ECO:0008006" key="3">
    <source>
        <dbReference type="Google" id="ProtNLM"/>
    </source>
</evidence>
<name>A0ABP0A4A9_PIPNA</name>
<protein>
    <recommendedName>
        <fullName evidence="3">Secreted protein</fullName>
    </recommendedName>
</protein>
<reference evidence="1" key="1">
    <citation type="submission" date="2023-12" db="EMBL/GenBank/DDBJ databases">
        <authorList>
            <person name="Brown T."/>
        </authorList>
    </citation>
    <scope>NUCLEOTIDE SEQUENCE</scope>
</reference>
<organism evidence="1 2">
    <name type="scientific">Pipistrellus nathusii</name>
    <name type="common">Nathusius' pipistrelle</name>
    <dbReference type="NCBI Taxonomy" id="59473"/>
    <lineage>
        <taxon>Eukaryota</taxon>
        <taxon>Metazoa</taxon>
        <taxon>Chordata</taxon>
        <taxon>Craniata</taxon>
        <taxon>Vertebrata</taxon>
        <taxon>Euteleostomi</taxon>
        <taxon>Mammalia</taxon>
        <taxon>Eutheria</taxon>
        <taxon>Laurasiatheria</taxon>
        <taxon>Chiroptera</taxon>
        <taxon>Yangochiroptera</taxon>
        <taxon>Vespertilionidae</taxon>
        <taxon>Pipistrellus</taxon>
    </lineage>
</organism>
<dbReference type="EMBL" id="OY882860">
    <property type="protein sequence ID" value="CAK6443741.1"/>
    <property type="molecule type" value="Genomic_DNA"/>
</dbReference>
<accession>A0ABP0A4A9</accession>
<proteinExistence type="predicted"/>